<evidence type="ECO:0000256" key="2">
    <source>
        <dbReference type="ARBA" id="ARBA00022676"/>
    </source>
</evidence>
<dbReference type="Gene3D" id="1.20.1280.50">
    <property type="match status" value="1"/>
</dbReference>
<dbReference type="InterPro" id="IPR002213">
    <property type="entry name" value="UDP_glucos_trans"/>
</dbReference>
<dbReference type="Gene3D" id="3.40.50.2000">
    <property type="entry name" value="Glycogen Phosphorylase B"/>
    <property type="match status" value="2"/>
</dbReference>
<keyword evidence="3" id="KW-0808">Transferase</keyword>
<comment type="similarity">
    <text evidence="1">Belongs to the UDP-glycosyltransferase family.</text>
</comment>
<dbReference type="EMBL" id="JAYMYR010000003">
    <property type="protein sequence ID" value="KAK7374674.1"/>
    <property type="molecule type" value="Genomic_DNA"/>
</dbReference>
<dbReference type="InterPro" id="IPR058980">
    <property type="entry name" value="Glyco_transf_N"/>
</dbReference>
<dbReference type="InterPro" id="IPR035595">
    <property type="entry name" value="UDP_glycos_trans_CS"/>
</dbReference>
<protein>
    <recommendedName>
        <fullName evidence="4">F-box domain-containing protein</fullName>
    </recommendedName>
</protein>
<evidence type="ECO:0000259" key="4">
    <source>
        <dbReference type="PROSITE" id="PS50181"/>
    </source>
</evidence>
<dbReference type="InterPro" id="IPR036047">
    <property type="entry name" value="F-box-like_dom_sf"/>
</dbReference>
<dbReference type="GO" id="GO:0035251">
    <property type="term" value="F:UDP-glucosyltransferase activity"/>
    <property type="evidence" value="ECO:0007669"/>
    <property type="project" value="TreeGrafter"/>
</dbReference>
<dbReference type="SMART" id="SM00256">
    <property type="entry name" value="FBOX"/>
    <property type="match status" value="1"/>
</dbReference>
<evidence type="ECO:0000313" key="6">
    <source>
        <dbReference type="Proteomes" id="UP001374584"/>
    </source>
</evidence>
<gene>
    <name evidence="5" type="ORF">VNO80_08111</name>
</gene>
<dbReference type="CDD" id="cd03784">
    <property type="entry name" value="GT1_Gtf-like"/>
    <property type="match status" value="1"/>
</dbReference>
<dbReference type="PANTHER" id="PTHR48047">
    <property type="entry name" value="GLYCOSYLTRANSFERASE"/>
    <property type="match status" value="1"/>
</dbReference>
<organism evidence="5 6">
    <name type="scientific">Phaseolus coccineus</name>
    <name type="common">Scarlet runner bean</name>
    <name type="synonym">Phaseolus multiflorus</name>
    <dbReference type="NCBI Taxonomy" id="3886"/>
    <lineage>
        <taxon>Eukaryota</taxon>
        <taxon>Viridiplantae</taxon>
        <taxon>Streptophyta</taxon>
        <taxon>Embryophyta</taxon>
        <taxon>Tracheophyta</taxon>
        <taxon>Spermatophyta</taxon>
        <taxon>Magnoliopsida</taxon>
        <taxon>eudicotyledons</taxon>
        <taxon>Gunneridae</taxon>
        <taxon>Pentapetalae</taxon>
        <taxon>rosids</taxon>
        <taxon>fabids</taxon>
        <taxon>Fabales</taxon>
        <taxon>Fabaceae</taxon>
        <taxon>Papilionoideae</taxon>
        <taxon>50 kb inversion clade</taxon>
        <taxon>NPAAA clade</taxon>
        <taxon>indigoferoid/millettioid clade</taxon>
        <taxon>Phaseoleae</taxon>
        <taxon>Phaseolus</taxon>
    </lineage>
</organism>
<dbReference type="SUPFAM" id="SSF81383">
    <property type="entry name" value="F-box domain"/>
    <property type="match status" value="1"/>
</dbReference>
<dbReference type="PANTHER" id="PTHR48047:SF19">
    <property type="entry name" value="GLYCOSYLTRANSFERASE"/>
    <property type="match status" value="1"/>
</dbReference>
<name>A0AAN9RK86_PHACN</name>
<proteinExistence type="inferred from homology"/>
<evidence type="ECO:0000256" key="3">
    <source>
        <dbReference type="ARBA" id="ARBA00022679"/>
    </source>
</evidence>
<dbReference type="Pfam" id="PF26168">
    <property type="entry name" value="Glyco_transf_N"/>
    <property type="match status" value="1"/>
</dbReference>
<evidence type="ECO:0000256" key="1">
    <source>
        <dbReference type="ARBA" id="ARBA00009995"/>
    </source>
</evidence>
<keyword evidence="6" id="KW-1185">Reference proteome</keyword>
<comment type="caution">
    <text evidence="5">The sequence shown here is derived from an EMBL/GenBank/DDBJ whole genome shotgun (WGS) entry which is preliminary data.</text>
</comment>
<dbReference type="PROSITE" id="PS50181">
    <property type="entry name" value="FBOX"/>
    <property type="match status" value="1"/>
</dbReference>
<dbReference type="SUPFAM" id="SSF53756">
    <property type="entry name" value="UDP-Glycosyltransferase/glycogen phosphorylase"/>
    <property type="match status" value="1"/>
</dbReference>
<dbReference type="Pfam" id="PF00201">
    <property type="entry name" value="UDPGT"/>
    <property type="match status" value="1"/>
</dbReference>
<dbReference type="AlphaFoldDB" id="A0AAN9RK86"/>
<dbReference type="CDD" id="cd22157">
    <property type="entry name" value="F-box_AtFBW1-like"/>
    <property type="match status" value="1"/>
</dbReference>
<dbReference type="Pfam" id="PF00646">
    <property type="entry name" value="F-box"/>
    <property type="match status" value="1"/>
</dbReference>
<feature type="domain" description="F-box" evidence="4">
    <location>
        <begin position="1"/>
        <end position="58"/>
    </location>
</feature>
<sequence length="780" mass="88352">MENHTLPLELAREILLRLPVRSVLRFKCVCKSWHSLISAPQFGISHYDLAASPSYRVLIKSKDFLVHSIDIDARLFKQSSAVHFLCLPPPPPRPSDDFHYKYELLGSCRGLVFLCYQGDLILWNPSMGVHKRFPNFECDLTDEILYAFVYDTSTANYCLVLVGLDESENIESPSDERKAEILIFSFKTALYVPSKSIYFPYKCMGENFSAGALFSGAIHWSALYRESLLSPSSEDDQRTTGQVVSPKEEVISLTKKTDEVCFPHIGRAYHLLQHCTEPFRTEKPALAMDSTALRHLHFVFIPLMAPGHLLPMVDMAKLLAQRQVKVSIVTTPLNSIQFQASIDKEVRSGSPIQILNVQFPCAEAGLPEGCESIDTLPSMDLLNNFNTALDLLQQPLEELLEKQRPFPSCIIADKYLMCVTEVANKLNVPIIIFDGTSCFFLLCNHNLQKDKVYEAVSAAEKFLIPRIPHRIELKRSQLPGIFNPGTNLKLNARREKVMEVAEKSYGIVVNSFEELEAEYVKEYQRFSGHKVWCVGPVSLSNRDDIDKSLRSRRNLSYENEYVKWLDSWSPRSVIYVCFGSLNRAIPEQLIELGMGLEATKRPFIWVLRGAYGREEMEKWLLEDGFEERVKGRGLLIKGWAPQVLILSHTAIGVFVTHCGWNSTLEGICAGVPLVTFPLFAEQFLNEQLVVQVVKIGVSAGAESVVHLGEEHKSWVQVTRENVKDSIENVMGEGQEKEEIRERARKYADMARKAMEQGGSSYRNMCLLIDHIVHVKGLHKS</sequence>
<dbReference type="InterPro" id="IPR001810">
    <property type="entry name" value="F-box_dom"/>
</dbReference>
<dbReference type="FunFam" id="3.40.50.2000:FF:000047">
    <property type="entry name" value="Glycosyltransferase"/>
    <property type="match status" value="1"/>
</dbReference>
<reference evidence="5 6" key="1">
    <citation type="submission" date="2024-01" db="EMBL/GenBank/DDBJ databases">
        <title>The genomes of 5 underutilized Papilionoideae crops provide insights into root nodulation and disease resistanc.</title>
        <authorList>
            <person name="Jiang F."/>
        </authorList>
    </citation>
    <scope>NUCLEOTIDE SEQUENCE [LARGE SCALE GENOMIC DNA]</scope>
    <source>
        <strain evidence="5">JINMINGXINNONG_FW02</strain>
        <tissue evidence="5">Leaves</tissue>
    </source>
</reference>
<accession>A0AAN9RK86</accession>
<evidence type="ECO:0000313" key="5">
    <source>
        <dbReference type="EMBL" id="KAK7374674.1"/>
    </source>
</evidence>
<dbReference type="FunFam" id="3.40.50.2000:FF:000071">
    <property type="entry name" value="Glycosyltransferase"/>
    <property type="match status" value="1"/>
</dbReference>
<dbReference type="Proteomes" id="UP001374584">
    <property type="component" value="Unassembled WGS sequence"/>
</dbReference>
<keyword evidence="2" id="KW-0328">Glycosyltransferase</keyword>
<dbReference type="PROSITE" id="PS00375">
    <property type="entry name" value="UDPGT"/>
    <property type="match status" value="1"/>
</dbReference>